<dbReference type="AlphaFoldDB" id="A0A6H5GQZ3"/>
<sequence length="744" mass="85266">MAISSSHQSQDAGNYTIFTGMKGTLCKTGQNLPSGGFQSVPSSEVAHRAGCDSKPCKGRIKEENSDADKPRPYADPPDKKELHLKKEIYKCVECDYGSGWLSELVKHVEIHMKKSDCTSDGLGKSCDVHKSDLDVFHCSECNFCGKSWDDLKNHESTHIERKPYVCAHCDHCFDALPKIRKHIARIHVGSLSKGWRNQSSRFEGKTLFQASKPSNASSERKNRAKKGAGPFKCAYCDYSTAKSREIAKHAQLHLEKTPFQCSSCDYRAAKASHLGVHMRMHSGRTVFHCSKCSFCTKSQRTFREHQLGHTAEKDYRCAHCDSRFATLSEIRRHISQSHNRSLSNRAESKVSKSAGPMRQCQQCDFKAYRLSCILWHMRSHYRDMPYRSSKANPKSDKFECPDCNFSSSQSSQLCRHGQIHGTEMRFQCPDCDYKSHQRCYLDSHKLGHCGRKIFQCSECSFCSVSEHQLERHGHAHCGLRPYICAHCGSRSPTLSKLRTHIVATHLGEKLYKCTLCDFSTAHAHNLKKHKFVHSGKKPFQCNVCGFSTAHLNNFKRHVGIYGQKGPKIKIYECNRCDYSSNYLRELQYHMQVHSEKKPFQCRECIYSFSTSAALKAHEMTHTGEKRHKCALCNYRTAYSPYLVSHMLKHSGEKPFKCQSCRYSTVYKRDLARHEKTCKSSRNCYFPKSNCYFPKSNCYFPKSNCYFPKSNCYFPKSNCYFPKSNCYFPKSNCYFLQSNPLLSEE</sequence>
<evidence type="ECO:0000259" key="13">
    <source>
        <dbReference type="PROSITE" id="PS50157"/>
    </source>
</evidence>
<feature type="domain" description="C2H2-type" evidence="13">
    <location>
        <begin position="259"/>
        <end position="286"/>
    </location>
</feature>
<keyword evidence="10" id="KW-0539">Nucleus</keyword>
<dbReference type="InterPro" id="IPR036236">
    <property type="entry name" value="Znf_C2H2_sf"/>
</dbReference>
<feature type="domain" description="C2H2-type" evidence="13">
    <location>
        <begin position="287"/>
        <end position="314"/>
    </location>
</feature>
<evidence type="ECO:0000256" key="4">
    <source>
        <dbReference type="ARBA" id="ARBA00022737"/>
    </source>
</evidence>
<comment type="similarity">
    <text evidence="2">Belongs to the hunchback C2H2-type zinc-finger protein family.</text>
</comment>
<feature type="domain" description="C2H2-type" evidence="13">
    <location>
        <begin position="599"/>
        <end position="626"/>
    </location>
</feature>
<evidence type="ECO:0000313" key="14">
    <source>
        <dbReference type="EMBL" id="CAB0006497.1"/>
    </source>
</evidence>
<feature type="domain" description="C2H2-type" evidence="13">
    <location>
        <begin position="511"/>
        <end position="538"/>
    </location>
</feature>
<dbReference type="SUPFAM" id="SSF57667">
    <property type="entry name" value="beta-beta-alpha zinc fingers"/>
    <property type="match status" value="8"/>
</dbReference>
<keyword evidence="9" id="KW-0804">Transcription</keyword>
<feature type="domain" description="C2H2-type" evidence="13">
    <location>
        <begin position="426"/>
        <end position="453"/>
    </location>
</feature>
<dbReference type="PROSITE" id="PS00028">
    <property type="entry name" value="ZINC_FINGER_C2H2_1"/>
    <property type="match status" value="3"/>
</dbReference>
<feature type="domain" description="C2H2-type" evidence="13">
    <location>
        <begin position="315"/>
        <end position="343"/>
    </location>
</feature>
<reference evidence="14 15" key="1">
    <citation type="submission" date="2020-02" db="EMBL/GenBank/DDBJ databases">
        <authorList>
            <person name="Ferguson B K."/>
        </authorList>
    </citation>
    <scope>NUCLEOTIDE SEQUENCE [LARGE SCALE GENOMIC DNA]</scope>
</reference>
<feature type="domain" description="C2H2-type" evidence="13">
    <location>
        <begin position="627"/>
        <end position="654"/>
    </location>
</feature>
<evidence type="ECO:0000256" key="11">
    <source>
        <dbReference type="PROSITE-ProRule" id="PRU00042"/>
    </source>
</evidence>
<evidence type="ECO:0000256" key="2">
    <source>
        <dbReference type="ARBA" id="ARBA00007746"/>
    </source>
</evidence>
<feature type="domain" description="C2H2-type" evidence="13">
    <location>
        <begin position="482"/>
        <end position="510"/>
    </location>
</feature>
<dbReference type="EMBL" id="CADCXU010017672">
    <property type="protein sequence ID" value="CAB0006497.1"/>
    <property type="molecule type" value="Genomic_DNA"/>
</dbReference>
<dbReference type="GO" id="GO:0000978">
    <property type="term" value="F:RNA polymerase II cis-regulatory region sequence-specific DNA binding"/>
    <property type="evidence" value="ECO:0007669"/>
    <property type="project" value="TreeGrafter"/>
</dbReference>
<feature type="domain" description="C2H2-type" evidence="13">
    <location>
        <begin position="136"/>
        <end position="163"/>
    </location>
</feature>
<protein>
    <recommendedName>
        <fullName evidence="13">C2H2-type domain-containing protein</fullName>
    </recommendedName>
</protein>
<feature type="domain" description="C2H2-type" evidence="13">
    <location>
        <begin position="398"/>
        <end position="425"/>
    </location>
</feature>
<keyword evidence="7" id="KW-0805">Transcription regulation</keyword>
<dbReference type="PANTHER" id="PTHR24384">
    <property type="entry name" value="FINGER PUTATIVE TRANSCRIPTION FACTOR FAMILY-RELATED"/>
    <property type="match status" value="1"/>
</dbReference>
<organism evidence="14 15">
    <name type="scientific">Nesidiocoris tenuis</name>
    <dbReference type="NCBI Taxonomy" id="355587"/>
    <lineage>
        <taxon>Eukaryota</taxon>
        <taxon>Metazoa</taxon>
        <taxon>Ecdysozoa</taxon>
        <taxon>Arthropoda</taxon>
        <taxon>Hexapoda</taxon>
        <taxon>Insecta</taxon>
        <taxon>Pterygota</taxon>
        <taxon>Neoptera</taxon>
        <taxon>Paraneoptera</taxon>
        <taxon>Hemiptera</taxon>
        <taxon>Heteroptera</taxon>
        <taxon>Panheteroptera</taxon>
        <taxon>Cimicomorpha</taxon>
        <taxon>Miridae</taxon>
        <taxon>Dicyphina</taxon>
        <taxon>Nesidiocoris</taxon>
    </lineage>
</organism>
<dbReference type="InterPro" id="IPR050752">
    <property type="entry name" value="C2H2-ZF_domain"/>
</dbReference>
<dbReference type="GO" id="GO:0008270">
    <property type="term" value="F:zinc ion binding"/>
    <property type="evidence" value="ECO:0007669"/>
    <property type="project" value="UniProtKB-KW"/>
</dbReference>
<dbReference type="PANTHER" id="PTHR24384:SF189">
    <property type="entry name" value="C2H2-TYPE DOMAIN-CONTAINING PROTEIN-RELATED"/>
    <property type="match status" value="1"/>
</dbReference>
<dbReference type="PROSITE" id="PS50157">
    <property type="entry name" value="ZINC_FINGER_C2H2_2"/>
    <property type="match status" value="14"/>
</dbReference>
<dbReference type="FunFam" id="3.30.160.60:FF:000446">
    <property type="entry name" value="Zinc finger protein"/>
    <property type="match status" value="1"/>
</dbReference>
<dbReference type="Proteomes" id="UP000479000">
    <property type="component" value="Unassembled WGS sequence"/>
</dbReference>
<dbReference type="Pfam" id="PF00096">
    <property type="entry name" value="zf-C2H2"/>
    <property type="match status" value="1"/>
</dbReference>
<dbReference type="FunFam" id="3.30.160.60:FF:000614">
    <property type="entry name" value="Zinc finger protein 142"/>
    <property type="match status" value="1"/>
</dbReference>
<proteinExistence type="inferred from homology"/>
<dbReference type="InterPro" id="IPR013087">
    <property type="entry name" value="Znf_C2H2_type"/>
</dbReference>
<name>A0A6H5GQZ3_9HEMI</name>
<evidence type="ECO:0000256" key="3">
    <source>
        <dbReference type="ARBA" id="ARBA00022723"/>
    </source>
</evidence>
<keyword evidence="6" id="KW-0862">Zinc</keyword>
<dbReference type="GO" id="GO:0000981">
    <property type="term" value="F:DNA-binding transcription factor activity, RNA polymerase II-specific"/>
    <property type="evidence" value="ECO:0007669"/>
    <property type="project" value="TreeGrafter"/>
</dbReference>
<evidence type="ECO:0000256" key="9">
    <source>
        <dbReference type="ARBA" id="ARBA00023163"/>
    </source>
</evidence>
<keyword evidence="8" id="KW-0238">DNA-binding</keyword>
<comment type="subcellular location">
    <subcellularLocation>
        <location evidence="1">Nucleus</location>
    </subcellularLocation>
</comment>
<evidence type="ECO:0000256" key="6">
    <source>
        <dbReference type="ARBA" id="ARBA00022833"/>
    </source>
</evidence>
<keyword evidence="5 11" id="KW-0863">Zinc-finger</keyword>
<feature type="region of interest" description="Disordered" evidence="12">
    <location>
        <begin position="48"/>
        <end position="79"/>
    </location>
</feature>
<feature type="domain" description="C2H2-type" evidence="13">
    <location>
        <begin position="164"/>
        <end position="192"/>
    </location>
</feature>
<evidence type="ECO:0000256" key="10">
    <source>
        <dbReference type="ARBA" id="ARBA00023242"/>
    </source>
</evidence>
<evidence type="ECO:0000256" key="12">
    <source>
        <dbReference type="SAM" id="MobiDB-lite"/>
    </source>
</evidence>
<dbReference type="GO" id="GO:0005634">
    <property type="term" value="C:nucleus"/>
    <property type="evidence" value="ECO:0007669"/>
    <property type="project" value="UniProtKB-SubCell"/>
</dbReference>
<keyword evidence="3" id="KW-0479">Metal-binding</keyword>
<keyword evidence="4" id="KW-0677">Repeat</keyword>
<dbReference type="FunFam" id="3.30.160.60:FF:002343">
    <property type="entry name" value="Zinc finger protein 33A"/>
    <property type="match status" value="1"/>
</dbReference>
<keyword evidence="15" id="KW-1185">Reference proteome</keyword>
<accession>A0A6H5GQZ3</accession>
<evidence type="ECO:0000256" key="5">
    <source>
        <dbReference type="ARBA" id="ARBA00022771"/>
    </source>
</evidence>
<feature type="domain" description="C2H2-type" evidence="13">
    <location>
        <begin position="571"/>
        <end position="598"/>
    </location>
</feature>
<dbReference type="Gene3D" id="3.30.160.60">
    <property type="entry name" value="Classic Zinc Finger"/>
    <property type="match status" value="11"/>
</dbReference>
<dbReference type="FunFam" id="3.30.160.60:FF:000630">
    <property type="entry name" value="Zinc finger protein 180"/>
    <property type="match status" value="1"/>
</dbReference>
<gene>
    <name evidence="14" type="ORF">NTEN_LOCUS11974</name>
</gene>
<evidence type="ECO:0000256" key="8">
    <source>
        <dbReference type="ARBA" id="ARBA00023125"/>
    </source>
</evidence>
<feature type="domain" description="C2H2-type" evidence="13">
    <location>
        <begin position="231"/>
        <end position="258"/>
    </location>
</feature>
<dbReference type="SMART" id="SM00355">
    <property type="entry name" value="ZnF_C2H2"/>
    <property type="match status" value="18"/>
</dbReference>
<dbReference type="OrthoDB" id="6781499at2759"/>
<evidence type="ECO:0000313" key="15">
    <source>
        <dbReference type="Proteomes" id="UP000479000"/>
    </source>
</evidence>
<evidence type="ECO:0000256" key="7">
    <source>
        <dbReference type="ARBA" id="ARBA00023015"/>
    </source>
</evidence>
<evidence type="ECO:0000256" key="1">
    <source>
        <dbReference type="ARBA" id="ARBA00004123"/>
    </source>
</evidence>
<feature type="domain" description="C2H2-type" evidence="13">
    <location>
        <begin position="454"/>
        <end position="481"/>
    </location>
</feature>